<evidence type="ECO:0000313" key="2">
    <source>
        <dbReference type="EMBL" id="KCV73186.1"/>
    </source>
</evidence>
<dbReference type="OrthoDB" id="18190at2759"/>
<keyword evidence="3" id="KW-1185">Reference proteome</keyword>
<feature type="compositionally biased region" description="Polar residues" evidence="1">
    <location>
        <begin position="1044"/>
        <end position="1059"/>
    </location>
</feature>
<dbReference type="Gene3D" id="1.25.10.10">
    <property type="entry name" value="Leucine-rich Repeat Variant"/>
    <property type="match status" value="1"/>
</dbReference>
<feature type="compositionally biased region" description="Gly residues" evidence="1">
    <location>
        <begin position="483"/>
        <end position="493"/>
    </location>
</feature>
<name>A0A058ZGU3_FONAL</name>
<dbReference type="InterPro" id="IPR011989">
    <property type="entry name" value="ARM-like"/>
</dbReference>
<feature type="region of interest" description="Disordered" evidence="1">
    <location>
        <begin position="1044"/>
        <end position="1098"/>
    </location>
</feature>
<accession>A0A058ZGU3</accession>
<dbReference type="Proteomes" id="UP000030693">
    <property type="component" value="Unassembled WGS sequence"/>
</dbReference>
<dbReference type="EMBL" id="KB932201">
    <property type="protein sequence ID" value="KCV73186.1"/>
    <property type="molecule type" value="Genomic_DNA"/>
</dbReference>
<dbReference type="STRING" id="691883.A0A058ZGU3"/>
<evidence type="ECO:0000256" key="1">
    <source>
        <dbReference type="SAM" id="MobiDB-lite"/>
    </source>
</evidence>
<feature type="compositionally biased region" description="Basic residues" evidence="1">
    <location>
        <begin position="496"/>
        <end position="508"/>
    </location>
</feature>
<protein>
    <submittedName>
        <fullName evidence="2">Uncharacterized protein</fullName>
    </submittedName>
</protein>
<dbReference type="eggNOG" id="KOG2259">
    <property type="taxonomic scope" value="Eukaryota"/>
</dbReference>
<feature type="compositionally biased region" description="Basic and acidic residues" evidence="1">
    <location>
        <begin position="1074"/>
        <end position="1097"/>
    </location>
</feature>
<dbReference type="PANTHER" id="PTHR20938:SF0">
    <property type="entry name" value="INTEGRATOR COMPLEX SUBUNIT 4"/>
    <property type="match status" value="1"/>
</dbReference>
<dbReference type="SUPFAM" id="SSF48371">
    <property type="entry name" value="ARM repeat"/>
    <property type="match status" value="1"/>
</dbReference>
<reference evidence="2" key="1">
    <citation type="submission" date="2013-04" db="EMBL/GenBank/DDBJ databases">
        <title>The Genome Sequence of Fonticula alba ATCC 38817.</title>
        <authorList>
            <consortium name="The Broad Institute Genomics Platform"/>
            <person name="Russ C."/>
            <person name="Cuomo C."/>
            <person name="Burger G."/>
            <person name="Gray M.W."/>
            <person name="Holland P.W.H."/>
            <person name="King N."/>
            <person name="Lang F.B.F."/>
            <person name="Roger A.J."/>
            <person name="Ruiz-Trillo I."/>
            <person name="Brown M."/>
            <person name="Walker B."/>
            <person name="Young S."/>
            <person name="Zeng Q."/>
            <person name="Gargeya S."/>
            <person name="Fitzgerald M."/>
            <person name="Haas B."/>
            <person name="Abouelleil A."/>
            <person name="Allen A.W."/>
            <person name="Alvarado L."/>
            <person name="Arachchi H.M."/>
            <person name="Berlin A.M."/>
            <person name="Chapman S.B."/>
            <person name="Gainer-Dewar J."/>
            <person name="Goldberg J."/>
            <person name="Griggs A."/>
            <person name="Gujja S."/>
            <person name="Hansen M."/>
            <person name="Howarth C."/>
            <person name="Imamovic A."/>
            <person name="Ireland A."/>
            <person name="Larimer J."/>
            <person name="McCowan C."/>
            <person name="Murphy C."/>
            <person name="Pearson M."/>
            <person name="Poon T.W."/>
            <person name="Priest M."/>
            <person name="Roberts A."/>
            <person name="Saif S."/>
            <person name="Shea T."/>
            <person name="Sisk P."/>
            <person name="Sykes S."/>
            <person name="Wortman J."/>
            <person name="Nusbaum C."/>
            <person name="Birren B."/>
        </authorList>
    </citation>
    <scope>NUCLEOTIDE SEQUENCE [LARGE SCALE GENOMIC DNA]</scope>
    <source>
        <strain evidence="2">ATCC 38817</strain>
    </source>
</reference>
<dbReference type="PANTHER" id="PTHR20938">
    <property type="entry name" value="INTEGRATOR COMPLEX SUBUNIT 4"/>
    <property type="match status" value="1"/>
</dbReference>
<organism evidence="2">
    <name type="scientific">Fonticula alba</name>
    <name type="common">Slime mold</name>
    <dbReference type="NCBI Taxonomy" id="691883"/>
    <lineage>
        <taxon>Eukaryota</taxon>
        <taxon>Rotosphaerida</taxon>
        <taxon>Fonticulaceae</taxon>
        <taxon>Fonticula</taxon>
    </lineage>
</organism>
<dbReference type="RefSeq" id="XP_009492887.1">
    <property type="nucleotide sequence ID" value="XM_009494612.1"/>
</dbReference>
<dbReference type="InterPro" id="IPR016024">
    <property type="entry name" value="ARM-type_fold"/>
</dbReference>
<dbReference type="GeneID" id="20525454"/>
<proteinExistence type="predicted"/>
<sequence length="1726" mass="180701">MILRLSRDTAAAASPPASPHIARLLEDLGPNAPLDVLCSGPMADRHVIIRVLHARAGAPADAAILLSHLFRALRLNTPAPAGLPPPDTALPPDAANFLQLLGSFVEPRARGVPLAPAPPAPGSDAATSAARLVELLALACRAPHPVADPDPDASAHGNPPHGLVGSHQWVHSTALPLALGILATHTCPEVLQTAADLVLGADSPPGGGPGLLESAEPGGESVFATLAGRIDNSAALLLAHAAAPARVAGLRLFGAYIRLGSGAPANWRTPGSSPGGRQLHTAKEVGRLISTLASFFRDRDHRVREAALQQLTDLLDWLVCCPTGPVPGVCRLLFASNDYAGGPSSSSAPEGAAPVPPILARCFLLPADASLDDRHQPVRLAALRLLGAGFAAARRLLLPVTFQGLLQNADRGSLPAARIPPVFVLLFRTACRVAQSDPSRHVRAAAHQLVGQCMRIPIAATRYSLSALTNTGRLRYSHAGLDGPSGGAGGGGGRDGRRHRGASQHHPIRTSIPGVNTASGFEGTGFGIRPTDHEATVSMFAPESPVNLNDPAVLEDDEDAENTEESLRFVQAGSFGAFVHGLEDEYADVRIAALDALELFSLESETFALRALDLIVGMFSDEIDAVRVRAMRALRSILRYHHARAAHMNTVLPRFTEPPQLASTSTAIVAPNALGRLDRLQVSSANPSRLALSREHLAFLLPGLSDANPAVRAASHALLRAPINLPDLPALRMCLTALAGNLASPMLGRWGSVGPEDRHSAQAEYIADYQCDLTDLLRQATSEAHVRRQGAPPGLHWLPGAGRRLLRWSGARPLDQMDSQTEDHPMMGFFMSQHFGRTVFGLEEAFDAALPLLNRSAEATELDAVDRERHAIYAAFRALGRFHPRLAAHMLDGLLGLSRTLLLPDHRADDPDYRSRVVFAVNAAAAGARAAERLTGVLVFGSPAETLAIAGEPSADGGGMASRLPPHILRHARLLAAELPALFLGCELVTARMPGFTGGLGPAFSPAELSIARDVARGLAGAGPASRLAEAQLLQFAATGNMSPGVSDPASTGVSSAASQRHVASDEEMAIDEPDGREAGSTHHADASRPATRHDRPMTVNVLRGSTVALLDLLRAVLAAYARAATDPGPALEHMLRQLDMLDSEPGDMPADDTAARASSAILASLAATNREILAGSNAIAAGPLTTGPLMSDIRQGRLLNSFVGGFWPMFLRLAVLGAQCRGHFARTVGPLLPEAPGGLLSRATARRPAEETLMAQCAALGRLARAAYNAAVALLARSSVPGPVVPAATSGHYSPRARRMHAWLRANLELLRLHAVLFHVMAWLPGPLSEVAHMHGPDAGRLARQLATRVEHTLGLVQLVVEDMRPSDGQQAFEPGMAVGGAGAGLPPLAPALAALQASLGLVHQAATAAVTAGDPAAGLRALYVVLRRFLRHPASTWTLPADLLLVADGPACDVSGTSGLEAGLARELALVPPLSRARLDTPRDNRGNPLRFSSLLPLAVDIRGVAYNLPDSALLPHATVGQGATAPRITSPRLAVLVRLPCGRSRIVFPRVHPAAGSTASIAATAAAGSDAYASFDRSTHILSSPAGIESPEGFSPLAEADALQPSEASFDATLELSTVTWTGSSTLELVTGLAFNHDDHLDHGLLETLQVSHLSSDDGAYALVHSAASAVEVLPLGRSGSGSDVTNALGEYALHFIPLSDPVRVHVHPLSPHLPNPQHGPKR</sequence>
<feature type="region of interest" description="Disordered" evidence="1">
    <location>
        <begin position="477"/>
        <end position="527"/>
    </location>
</feature>
<gene>
    <name evidence="2" type="ORF">H696_00729</name>
</gene>
<evidence type="ECO:0000313" key="3">
    <source>
        <dbReference type="Proteomes" id="UP000030693"/>
    </source>
</evidence>